<keyword evidence="3" id="KW-1185">Reference proteome</keyword>
<feature type="region of interest" description="Disordered" evidence="1">
    <location>
        <begin position="1"/>
        <end position="30"/>
    </location>
</feature>
<proteinExistence type="predicted"/>
<reference evidence="2" key="1">
    <citation type="submission" date="2018-01" db="EMBL/GenBank/DDBJ databases">
        <authorList>
            <person name="Mao J.F."/>
        </authorList>
    </citation>
    <scope>NUCLEOTIDE SEQUENCE</scope>
    <source>
        <strain evidence="2">Huo1</strain>
        <tissue evidence="2">Leaf</tissue>
    </source>
</reference>
<sequence>MDNSIVQEAAADEENGGEEEPVGSNSAMASTLRSTTRRSFSLLSRLVNASSVTFIAKIGLASFDFPTKILCTSSTVEWGNKSNLISFLLEEVVEPLLQQILSSEHESHLTMYPKNKGGMTCLAGLKSHFKSQYLSEKLRIVVLPTLALVKNAKVEDYVVGFYELGGRGDFSTEELEERIAKAEVIIFEGESSGKLSKLKATTRNVRHGATSYASDPE</sequence>
<protein>
    <submittedName>
        <fullName evidence="2">Uncharacterized protein</fullName>
    </submittedName>
</protein>
<comment type="caution">
    <text evidence="2">The sequence shown here is derived from an EMBL/GenBank/DDBJ whole genome shotgun (WGS) entry which is preliminary data.</text>
</comment>
<accession>A0A8X8XVN5</accession>
<feature type="compositionally biased region" description="Acidic residues" evidence="1">
    <location>
        <begin position="10"/>
        <end position="21"/>
    </location>
</feature>
<reference evidence="2" key="2">
    <citation type="submission" date="2020-08" db="EMBL/GenBank/DDBJ databases">
        <title>Plant Genome Project.</title>
        <authorList>
            <person name="Zhang R.-G."/>
        </authorList>
    </citation>
    <scope>NUCLEOTIDE SEQUENCE</scope>
    <source>
        <strain evidence="2">Huo1</strain>
        <tissue evidence="2">Leaf</tissue>
    </source>
</reference>
<dbReference type="PANTHER" id="PTHR21148">
    <property type="entry name" value="THIOREDOXIN DOMAIN-CONTAINING PROTEIN 9"/>
    <property type="match status" value="1"/>
</dbReference>
<dbReference type="AlphaFoldDB" id="A0A8X8XVN5"/>
<evidence type="ECO:0000313" key="3">
    <source>
        <dbReference type="Proteomes" id="UP000298416"/>
    </source>
</evidence>
<name>A0A8X8XVN5_SALSN</name>
<organism evidence="2">
    <name type="scientific">Salvia splendens</name>
    <name type="common">Scarlet sage</name>
    <dbReference type="NCBI Taxonomy" id="180675"/>
    <lineage>
        <taxon>Eukaryota</taxon>
        <taxon>Viridiplantae</taxon>
        <taxon>Streptophyta</taxon>
        <taxon>Embryophyta</taxon>
        <taxon>Tracheophyta</taxon>
        <taxon>Spermatophyta</taxon>
        <taxon>Magnoliopsida</taxon>
        <taxon>eudicotyledons</taxon>
        <taxon>Gunneridae</taxon>
        <taxon>Pentapetalae</taxon>
        <taxon>asterids</taxon>
        <taxon>lamiids</taxon>
        <taxon>Lamiales</taxon>
        <taxon>Lamiaceae</taxon>
        <taxon>Nepetoideae</taxon>
        <taxon>Mentheae</taxon>
        <taxon>Salviinae</taxon>
        <taxon>Salvia</taxon>
        <taxon>Salvia subgen. Calosphace</taxon>
        <taxon>core Calosphace</taxon>
    </lineage>
</organism>
<dbReference type="SUPFAM" id="SSF52833">
    <property type="entry name" value="Thioredoxin-like"/>
    <property type="match status" value="1"/>
</dbReference>
<evidence type="ECO:0000313" key="2">
    <source>
        <dbReference type="EMBL" id="KAG6419000.1"/>
    </source>
</evidence>
<gene>
    <name evidence="2" type="ORF">SASPL_121208</name>
</gene>
<dbReference type="Gene3D" id="3.40.30.10">
    <property type="entry name" value="Glutaredoxin"/>
    <property type="match status" value="1"/>
</dbReference>
<dbReference type="InterPro" id="IPR036249">
    <property type="entry name" value="Thioredoxin-like_sf"/>
</dbReference>
<evidence type="ECO:0000256" key="1">
    <source>
        <dbReference type="SAM" id="MobiDB-lite"/>
    </source>
</evidence>
<dbReference type="EMBL" id="PNBA02000007">
    <property type="protein sequence ID" value="KAG6419000.1"/>
    <property type="molecule type" value="Genomic_DNA"/>
</dbReference>
<dbReference type="Proteomes" id="UP000298416">
    <property type="component" value="Unassembled WGS sequence"/>
</dbReference>